<feature type="transmembrane region" description="Helical" evidence="1">
    <location>
        <begin position="26"/>
        <end position="48"/>
    </location>
</feature>
<evidence type="ECO:0000313" key="5">
    <source>
        <dbReference type="Proteomes" id="UP000051887"/>
    </source>
</evidence>
<evidence type="ECO:0000313" key="3">
    <source>
        <dbReference type="EMBL" id="CUH71883.1"/>
    </source>
</evidence>
<dbReference type="EMBL" id="CYSB01000048">
    <property type="protein sequence ID" value="CUH70187.1"/>
    <property type="molecule type" value="Genomic_DNA"/>
</dbReference>
<dbReference type="OrthoDB" id="7869420at2"/>
<reference evidence="2 4" key="1">
    <citation type="submission" date="2015-09" db="EMBL/GenBank/DDBJ databases">
        <authorList>
            <person name="Rodrigo-Torres L."/>
            <person name="Arahal D.R."/>
        </authorList>
    </citation>
    <scope>NUCLEOTIDE SEQUENCE [LARGE SCALE GENOMIC DNA]</scope>
    <source>
        <strain evidence="2 4">CECT 5118</strain>
    </source>
</reference>
<keyword evidence="1" id="KW-0472">Membrane</keyword>
<dbReference type="Proteomes" id="UP000051887">
    <property type="component" value="Unassembled WGS sequence"/>
</dbReference>
<sequence>MNLGRSSLIRAGIAQAGRPRNWTRRWLSVLLLVSSFSWLCWAVASQWFDPSGPVRLLYVIHDVMWLPLYSAVWTAIFPWGVVWLLPVTLVSGLALLEFLGAWRVVRGFQTWVLRLLIVRNWHGLLLPSYSRVRRTGAVTLAEAVTLEEIEAIRRKIKQVPDEECSALVLKACQFVTLLIRLDAIREDNMVLPIEVLALCHWQKVQNDPAAMTLAQKLDTLWAAREYEPGLIAPFDWDVDRMIKVAGRLGRAGQTPQQMATNMIRAALGAGQHDAVVWGVWLDQWNRARLTGNTDMLHAECLIDFETWAYVCETSITAQPVGGFLSSVAGLSENMRPRGEVFSNKFKL</sequence>
<feature type="transmembrane region" description="Helical" evidence="1">
    <location>
        <begin position="68"/>
        <end position="96"/>
    </location>
</feature>
<keyword evidence="1" id="KW-1133">Transmembrane helix</keyword>
<gene>
    <name evidence="2" type="ORF">TL5118_04162</name>
    <name evidence="3" type="ORF">TL5120_01675</name>
</gene>
<proteinExistence type="predicted"/>
<reference evidence="3 5" key="2">
    <citation type="submission" date="2015-09" db="EMBL/GenBank/DDBJ databases">
        <authorList>
            <consortium name="Swine Surveillance"/>
        </authorList>
    </citation>
    <scope>NUCLEOTIDE SEQUENCE [LARGE SCALE GENOMIC DNA]</scope>
    <source>
        <strain evidence="3 5">5120</strain>
    </source>
</reference>
<name>A0A0P1FPK3_9RHOB</name>
<keyword evidence="4" id="KW-1185">Reference proteome</keyword>
<accession>A0A0P1FPK3</accession>
<dbReference type="Proteomes" id="UP000051086">
    <property type="component" value="Unassembled WGS sequence"/>
</dbReference>
<dbReference type="EMBL" id="CYSC01000027">
    <property type="protein sequence ID" value="CUH71883.1"/>
    <property type="molecule type" value="Genomic_DNA"/>
</dbReference>
<evidence type="ECO:0000256" key="1">
    <source>
        <dbReference type="SAM" id="Phobius"/>
    </source>
</evidence>
<evidence type="ECO:0000313" key="4">
    <source>
        <dbReference type="Proteomes" id="UP000051086"/>
    </source>
</evidence>
<dbReference type="RefSeq" id="WP_131727479.1">
    <property type="nucleotide sequence ID" value="NZ_CYSB01000048.1"/>
</dbReference>
<dbReference type="AlphaFoldDB" id="A0A0P1FPK3"/>
<keyword evidence="1" id="KW-0812">Transmembrane</keyword>
<evidence type="ECO:0000313" key="2">
    <source>
        <dbReference type="EMBL" id="CUH70187.1"/>
    </source>
</evidence>
<protein>
    <submittedName>
        <fullName evidence="3">Uncharacterized protein</fullName>
    </submittedName>
</protein>
<organism evidence="3 5">
    <name type="scientific">Thalassovita autumnalis</name>
    <dbReference type="NCBI Taxonomy" id="2072972"/>
    <lineage>
        <taxon>Bacteria</taxon>
        <taxon>Pseudomonadati</taxon>
        <taxon>Pseudomonadota</taxon>
        <taxon>Alphaproteobacteria</taxon>
        <taxon>Rhodobacterales</taxon>
        <taxon>Roseobacteraceae</taxon>
        <taxon>Thalassovita</taxon>
    </lineage>
</organism>